<name>A0A0M3JDF9_ANISI</name>
<evidence type="ECO:0000313" key="1">
    <source>
        <dbReference type="WBParaSite" id="ASIM_0000564501-mRNA-1"/>
    </source>
</evidence>
<dbReference type="SUPFAM" id="SSF52047">
    <property type="entry name" value="RNI-like"/>
    <property type="match status" value="1"/>
</dbReference>
<dbReference type="InterPro" id="IPR032675">
    <property type="entry name" value="LRR_dom_sf"/>
</dbReference>
<dbReference type="Gene3D" id="3.80.10.10">
    <property type="entry name" value="Ribonuclease Inhibitor"/>
    <property type="match status" value="1"/>
</dbReference>
<reference evidence="1" key="1">
    <citation type="submission" date="2017-02" db="UniProtKB">
        <authorList>
            <consortium name="WormBaseParasite"/>
        </authorList>
    </citation>
    <scope>IDENTIFICATION</scope>
</reference>
<dbReference type="AlphaFoldDB" id="A0A0M3JDF9"/>
<organism evidence="1">
    <name type="scientific">Anisakis simplex</name>
    <name type="common">Herring worm</name>
    <dbReference type="NCBI Taxonomy" id="6269"/>
    <lineage>
        <taxon>Eukaryota</taxon>
        <taxon>Metazoa</taxon>
        <taxon>Ecdysozoa</taxon>
        <taxon>Nematoda</taxon>
        <taxon>Chromadorea</taxon>
        <taxon>Rhabditida</taxon>
        <taxon>Spirurina</taxon>
        <taxon>Ascaridomorpha</taxon>
        <taxon>Ascaridoidea</taxon>
        <taxon>Anisakidae</taxon>
        <taxon>Anisakis</taxon>
        <taxon>Anisakis simplex complex</taxon>
    </lineage>
</organism>
<dbReference type="WBParaSite" id="ASIM_0000564501-mRNA-1">
    <property type="protein sequence ID" value="ASIM_0000564501-mRNA-1"/>
    <property type="gene ID" value="ASIM_0000564501"/>
</dbReference>
<proteinExistence type="predicted"/>
<accession>A0A0M3JDF9</accession>
<protein>
    <submittedName>
        <fullName evidence="1">S-phase kinase-associated protein 2 (inferred by orthology to a human protein)</fullName>
    </submittedName>
</protein>
<sequence>LTHLDLSGSAIERPDIFASILRRCTKLEGVSLEHRRINDDVCAALSRNEELRYLALTMCEGLTHNGLKTILQGCRRLLELNLAWTSLAENHVAVALELMPRGLKRLNLSGIREADALIDEGSFVYGASHLYLK</sequence>